<feature type="region of interest" description="Disordered" evidence="1">
    <location>
        <begin position="116"/>
        <end position="139"/>
    </location>
</feature>
<protein>
    <submittedName>
        <fullName evidence="2">Uncharacterized protein</fullName>
    </submittedName>
</protein>
<dbReference type="OrthoDB" id="283609at2759"/>
<keyword evidence="3" id="KW-1185">Reference proteome</keyword>
<accession>A0A078ABE9</accession>
<evidence type="ECO:0000256" key="1">
    <source>
        <dbReference type="SAM" id="MobiDB-lite"/>
    </source>
</evidence>
<organism evidence="2 3">
    <name type="scientific">Stylonychia lemnae</name>
    <name type="common">Ciliate</name>
    <dbReference type="NCBI Taxonomy" id="5949"/>
    <lineage>
        <taxon>Eukaryota</taxon>
        <taxon>Sar</taxon>
        <taxon>Alveolata</taxon>
        <taxon>Ciliophora</taxon>
        <taxon>Intramacronucleata</taxon>
        <taxon>Spirotrichea</taxon>
        <taxon>Stichotrichia</taxon>
        <taxon>Sporadotrichida</taxon>
        <taxon>Oxytrichidae</taxon>
        <taxon>Stylonychinae</taxon>
        <taxon>Stylonychia</taxon>
    </lineage>
</organism>
<evidence type="ECO:0000313" key="2">
    <source>
        <dbReference type="EMBL" id="CDW79504.1"/>
    </source>
</evidence>
<dbReference type="InParanoid" id="A0A078ABE9"/>
<dbReference type="EMBL" id="CCKQ01008063">
    <property type="protein sequence ID" value="CDW79504.1"/>
    <property type="molecule type" value="Genomic_DNA"/>
</dbReference>
<gene>
    <name evidence="2" type="primary">Contig14016.g14947</name>
    <name evidence="2" type="ORF">STYLEM_8493</name>
</gene>
<name>A0A078ABE9_STYLE</name>
<proteinExistence type="predicted"/>
<sequence length="218" mass="24154">MSQLFINTAKATFYGPNGTGRDTYIYNNNGGLTAGIMQNVQPPVGTLVSPIKKHIAVNKPVIHSRSIQYHSNGSGRDSYIVRGQGGFQIDSSPGAQSNSFYNSLRQYDPNQRYIMRRSGSNSPSGNMTSPTTNSKKNPFKDYLVEGQNTYSNGQVKHQLNALNMYQKQLDSRLSQPKYSLQQDGNMMEQSRSALNITKVQNKFQGSSTQSIPNGRESL</sequence>
<dbReference type="AlphaFoldDB" id="A0A078ABE9"/>
<reference evidence="2 3" key="1">
    <citation type="submission" date="2014-06" db="EMBL/GenBank/DDBJ databases">
        <authorList>
            <person name="Swart Estienne"/>
        </authorList>
    </citation>
    <scope>NUCLEOTIDE SEQUENCE [LARGE SCALE GENOMIC DNA]</scope>
    <source>
        <strain evidence="2 3">130c</strain>
    </source>
</reference>
<dbReference type="Proteomes" id="UP000039865">
    <property type="component" value="Unassembled WGS sequence"/>
</dbReference>
<evidence type="ECO:0000313" key="3">
    <source>
        <dbReference type="Proteomes" id="UP000039865"/>
    </source>
</evidence>
<feature type="compositionally biased region" description="Polar residues" evidence="1">
    <location>
        <begin position="118"/>
        <end position="136"/>
    </location>
</feature>